<comment type="subcellular location">
    <subcellularLocation>
        <location evidence="1">Secreted</location>
    </subcellularLocation>
</comment>
<keyword evidence="12" id="KW-1185">Reference proteome</keyword>
<evidence type="ECO:0000256" key="1">
    <source>
        <dbReference type="ARBA" id="ARBA00004613"/>
    </source>
</evidence>
<evidence type="ECO:0000256" key="7">
    <source>
        <dbReference type="ARBA" id="ARBA00023277"/>
    </source>
</evidence>
<dbReference type="OMA" id="GQSREYI"/>
<evidence type="ECO:0000256" key="2">
    <source>
        <dbReference type="ARBA" id="ARBA00013091"/>
    </source>
</evidence>
<dbReference type="GeneID" id="11512430"/>
<dbReference type="InterPro" id="IPR029058">
    <property type="entry name" value="AB_hydrolase_fold"/>
</dbReference>
<dbReference type="AlphaFoldDB" id="G2Q8Y7"/>
<keyword evidence="3" id="KW-0964">Secreted</keyword>
<dbReference type="RefSeq" id="XP_003662377.1">
    <property type="nucleotide sequence ID" value="XM_003662329.1"/>
</dbReference>
<keyword evidence="7" id="KW-0119">Carbohydrate metabolism</keyword>
<evidence type="ECO:0000256" key="8">
    <source>
        <dbReference type="ARBA" id="ARBA00023326"/>
    </source>
</evidence>
<dbReference type="eggNOG" id="ENOG502QU71">
    <property type="taxonomic scope" value="Eukaryota"/>
</dbReference>
<dbReference type="PANTHER" id="PTHR38050:SF3">
    <property type="entry name" value="FERULOYL ESTERASE D"/>
    <property type="match status" value="1"/>
</dbReference>
<accession>G2Q8Y7</accession>
<dbReference type="InterPro" id="IPR043595">
    <property type="entry name" value="FaeB/C/D"/>
</dbReference>
<evidence type="ECO:0000256" key="3">
    <source>
        <dbReference type="ARBA" id="ARBA00022525"/>
    </source>
</evidence>
<dbReference type="Gene3D" id="3.40.50.1820">
    <property type="entry name" value="alpha/beta hydrolase"/>
    <property type="match status" value="1"/>
</dbReference>
<dbReference type="KEGG" id="mtm:MYCTH_48379"/>
<evidence type="ECO:0000256" key="9">
    <source>
        <dbReference type="ARBA" id="ARBA00034075"/>
    </source>
</evidence>
<dbReference type="GO" id="GO:0030600">
    <property type="term" value="F:feruloyl esterase activity"/>
    <property type="evidence" value="ECO:0007669"/>
    <property type="project" value="UniProtKB-EC"/>
</dbReference>
<dbReference type="InParanoid" id="G2Q8Y7"/>
<keyword evidence="6" id="KW-0378">Hydrolase</keyword>
<evidence type="ECO:0000313" key="12">
    <source>
        <dbReference type="Proteomes" id="UP000007322"/>
    </source>
</evidence>
<feature type="signal peptide" evidence="10">
    <location>
        <begin position="1"/>
        <end position="26"/>
    </location>
</feature>
<dbReference type="GO" id="GO:0005576">
    <property type="term" value="C:extracellular region"/>
    <property type="evidence" value="ECO:0007669"/>
    <property type="project" value="UniProtKB-SubCell"/>
</dbReference>
<evidence type="ECO:0000313" key="11">
    <source>
        <dbReference type="EMBL" id="AEO57132.1"/>
    </source>
</evidence>
<proteinExistence type="predicted"/>
<sequence>MSRYLLGRLIVATVAITVASLRGVTAATPSPGCGKTPTLITDGSATTPLTLTSNGKTRRFYVKLPDDYDNSHPYRLIFALHALGGTAQQVTTGTGGYLPWYGIPDLAANDTVGAVYVAPDGLNNGWANQGGEDVAFLEAVMETVEQDVCVDRDLRFSTGFSYGAAMSYTLACALGRRIRAVAVLSGSPVISGGCAGAGSGASEPVAYYGQHGISDPVLPVAGGREMRDHFVRTNGCDAGRGPPREPARGSGTHVKTVYDGCDPDYPVVWNAFDGDHTPQPVDRGATTTFSAVETWEFFSQFK</sequence>
<feature type="chain" id="PRO_5003435372" description="feruloyl esterase" evidence="10">
    <location>
        <begin position="27"/>
        <end position="302"/>
    </location>
</feature>
<dbReference type="OrthoDB" id="424610at2759"/>
<dbReference type="Proteomes" id="UP000007322">
    <property type="component" value="Chromosome 2"/>
</dbReference>
<dbReference type="EC" id="3.1.1.73" evidence="2"/>
<keyword evidence="5 10" id="KW-0732">Signal</keyword>
<comment type="catalytic activity">
    <reaction evidence="9">
        <text>feruloyl-polysaccharide + H2O = ferulate + polysaccharide.</text>
        <dbReference type="EC" id="3.1.1.73"/>
    </reaction>
</comment>
<reference evidence="11 12" key="1">
    <citation type="journal article" date="2011" name="Nat. Biotechnol.">
        <title>Comparative genomic analysis of the thermophilic biomass-degrading fungi Myceliophthora thermophila and Thielavia terrestris.</title>
        <authorList>
            <person name="Berka R.M."/>
            <person name="Grigoriev I.V."/>
            <person name="Otillar R."/>
            <person name="Salamov A."/>
            <person name="Grimwood J."/>
            <person name="Reid I."/>
            <person name="Ishmael N."/>
            <person name="John T."/>
            <person name="Darmond C."/>
            <person name="Moisan M.-C."/>
            <person name="Henrissat B."/>
            <person name="Coutinho P.M."/>
            <person name="Lombard V."/>
            <person name="Natvig D.O."/>
            <person name="Lindquist E."/>
            <person name="Schmutz J."/>
            <person name="Lucas S."/>
            <person name="Harris P."/>
            <person name="Powlowski J."/>
            <person name="Bellemare A."/>
            <person name="Taylor D."/>
            <person name="Butler G."/>
            <person name="de Vries R.P."/>
            <person name="Allijn I.E."/>
            <person name="van den Brink J."/>
            <person name="Ushinsky S."/>
            <person name="Storms R."/>
            <person name="Powell A.J."/>
            <person name="Paulsen I.T."/>
            <person name="Elbourne L.D.H."/>
            <person name="Baker S.E."/>
            <person name="Magnuson J."/>
            <person name="LaBoissiere S."/>
            <person name="Clutterbuck A.J."/>
            <person name="Martinez D."/>
            <person name="Wogulis M."/>
            <person name="de Leon A.L."/>
            <person name="Rey M.W."/>
            <person name="Tsang A."/>
        </authorList>
    </citation>
    <scope>NUCLEOTIDE SEQUENCE [LARGE SCALE GENOMIC DNA]</scope>
    <source>
        <strain evidence="12">ATCC 42464 / BCRC 31852 / DSM 1799</strain>
    </source>
</reference>
<keyword evidence="4" id="KW-0858">Xylan degradation</keyword>
<dbReference type="PANTHER" id="PTHR38050">
    <property type="match status" value="1"/>
</dbReference>
<protein>
    <recommendedName>
        <fullName evidence="2">feruloyl esterase</fullName>
        <ecNumber evidence="2">3.1.1.73</ecNumber>
    </recommendedName>
</protein>
<name>G2Q8Y7_THET4</name>
<evidence type="ECO:0000256" key="10">
    <source>
        <dbReference type="SAM" id="SignalP"/>
    </source>
</evidence>
<dbReference type="SUPFAM" id="SSF53474">
    <property type="entry name" value="alpha/beta-Hydrolases"/>
    <property type="match status" value="1"/>
</dbReference>
<gene>
    <name evidence="11" type="ORF">MYCTH_48379</name>
</gene>
<dbReference type="GO" id="GO:0045493">
    <property type="term" value="P:xylan catabolic process"/>
    <property type="evidence" value="ECO:0007669"/>
    <property type="project" value="UniProtKB-KW"/>
</dbReference>
<organism evidence="11 12">
    <name type="scientific">Thermothelomyces thermophilus (strain ATCC 42464 / BCRC 31852 / DSM 1799)</name>
    <name type="common">Sporotrichum thermophile</name>
    <dbReference type="NCBI Taxonomy" id="573729"/>
    <lineage>
        <taxon>Eukaryota</taxon>
        <taxon>Fungi</taxon>
        <taxon>Dikarya</taxon>
        <taxon>Ascomycota</taxon>
        <taxon>Pezizomycotina</taxon>
        <taxon>Sordariomycetes</taxon>
        <taxon>Sordariomycetidae</taxon>
        <taxon>Sordariales</taxon>
        <taxon>Chaetomiaceae</taxon>
        <taxon>Thermothelomyces</taxon>
    </lineage>
</organism>
<dbReference type="EMBL" id="CP003003">
    <property type="protein sequence ID" value="AEO57132.1"/>
    <property type="molecule type" value="Genomic_DNA"/>
</dbReference>
<evidence type="ECO:0000256" key="4">
    <source>
        <dbReference type="ARBA" id="ARBA00022651"/>
    </source>
</evidence>
<dbReference type="HOGENOM" id="CLU_027551_2_0_1"/>
<keyword evidence="8" id="KW-0624">Polysaccharide degradation</keyword>
<evidence type="ECO:0000256" key="6">
    <source>
        <dbReference type="ARBA" id="ARBA00022801"/>
    </source>
</evidence>
<dbReference type="VEuPathDB" id="FungiDB:MYCTH_48379"/>
<evidence type="ECO:0000256" key="5">
    <source>
        <dbReference type="ARBA" id="ARBA00022729"/>
    </source>
</evidence>